<keyword evidence="3" id="KW-1185">Reference proteome</keyword>
<name>A0A804QRI3_MAIZE</name>
<reference evidence="2" key="2">
    <citation type="submission" date="2019-07" db="EMBL/GenBank/DDBJ databases">
        <authorList>
            <person name="Seetharam A."/>
            <person name="Woodhouse M."/>
            <person name="Cannon E."/>
        </authorList>
    </citation>
    <scope>NUCLEOTIDE SEQUENCE [LARGE SCALE GENOMIC DNA]</scope>
    <source>
        <strain evidence="2">cv. B73</strain>
    </source>
</reference>
<evidence type="ECO:0000313" key="2">
    <source>
        <dbReference type="EnsemblPlants" id="Zm00001eb355380_P001"/>
    </source>
</evidence>
<evidence type="ECO:0000313" key="3">
    <source>
        <dbReference type="Proteomes" id="UP000007305"/>
    </source>
</evidence>
<protein>
    <submittedName>
        <fullName evidence="2">Uncharacterized protein</fullName>
    </submittedName>
</protein>
<evidence type="ECO:0000256" key="1">
    <source>
        <dbReference type="SAM" id="MobiDB-lite"/>
    </source>
</evidence>
<feature type="compositionally biased region" description="Basic and acidic residues" evidence="1">
    <location>
        <begin position="117"/>
        <end position="131"/>
    </location>
</feature>
<accession>A0A804QRI3</accession>
<feature type="region of interest" description="Disordered" evidence="1">
    <location>
        <begin position="383"/>
        <end position="475"/>
    </location>
</feature>
<reference evidence="3" key="1">
    <citation type="journal article" date="2009" name="Science">
        <title>The B73 maize genome: complexity, diversity, and dynamics.</title>
        <authorList>
            <person name="Schnable P.S."/>
            <person name="Ware D."/>
            <person name="Fulton R.S."/>
            <person name="Stein J.C."/>
            <person name="Wei F."/>
            <person name="Pasternak S."/>
            <person name="Liang C."/>
            <person name="Zhang J."/>
            <person name="Fulton L."/>
            <person name="Graves T.A."/>
            <person name="Minx P."/>
            <person name="Reily A.D."/>
            <person name="Courtney L."/>
            <person name="Kruchowski S.S."/>
            <person name="Tomlinson C."/>
            <person name="Strong C."/>
            <person name="Delehaunty K."/>
            <person name="Fronick C."/>
            <person name="Courtney B."/>
            <person name="Rock S.M."/>
            <person name="Belter E."/>
            <person name="Du F."/>
            <person name="Kim K."/>
            <person name="Abbott R.M."/>
            <person name="Cotton M."/>
            <person name="Levy A."/>
            <person name="Marchetto P."/>
            <person name="Ochoa K."/>
            <person name="Jackson S.M."/>
            <person name="Gillam B."/>
            <person name="Chen W."/>
            <person name="Yan L."/>
            <person name="Higginbotham J."/>
            <person name="Cardenas M."/>
            <person name="Waligorski J."/>
            <person name="Applebaum E."/>
            <person name="Phelps L."/>
            <person name="Falcone J."/>
            <person name="Kanchi K."/>
            <person name="Thane T."/>
            <person name="Scimone A."/>
            <person name="Thane N."/>
            <person name="Henke J."/>
            <person name="Wang T."/>
            <person name="Ruppert J."/>
            <person name="Shah N."/>
            <person name="Rotter K."/>
            <person name="Hodges J."/>
            <person name="Ingenthron E."/>
            <person name="Cordes M."/>
            <person name="Kohlberg S."/>
            <person name="Sgro J."/>
            <person name="Delgado B."/>
            <person name="Mead K."/>
            <person name="Chinwalla A."/>
            <person name="Leonard S."/>
            <person name="Crouse K."/>
            <person name="Collura K."/>
            <person name="Kudrna D."/>
            <person name="Currie J."/>
            <person name="He R."/>
            <person name="Angelova A."/>
            <person name="Rajasekar S."/>
            <person name="Mueller T."/>
            <person name="Lomeli R."/>
            <person name="Scara G."/>
            <person name="Ko A."/>
            <person name="Delaney K."/>
            <person name="Wissotski M."/>
            <person name="Lopez G."/>
            <person name="Campos D."/>
            <person name="Braidotti M."/>
            <person name="Ashley E."/>
            <person name="Golser W."/>
            <person name="Kim H."/>
            <person name="Lee S."/>
            <person name="Lin J."/>
            <person name="Dujmic Z."/>
            <person name="Kim W."/>
            <person name="Talag J."/>
            <person name="Zuccolo A."/>
            <person name="Fan C."/>
            <person name="Sebastian A."/>
            <person name="Kramer M."/>
            <person name="Spiegel L."/>
            <person name="Nascimento L."/>
            <person name="Zutavern T."/>
            <person name="Miller B."/>
            <person name="Ambroise C."/>
            <person name="Muller S."/>
            <person name="Spooner W."/>
            <person name="Narechania A."/>
            <person name="Ren L."/>
            <person name="Wei S."/>
            <person name="Kumari S."/>
            <person name="Faga B."/>
            <person name="Levy M.J."/>
            <person name="McMahan L."/>
            <person name="Van Buren P."/>
            <person name="Vaughn M.W."/>
            <person name="Ying K."/>
            <person name="Yeh C.-T."/>
            <person name="Emrich S.J."/>
            <person name="Jia Y."/>
            <person name="Kalyanaraman A."/>
            <person name="Hsia A.-P."/>
            <person name="Barbazuk W.B."/>
            <person name="Baucom R.S."/>
            <person name="Brutnell T.P."/>
            <person name="Carpita N.C."/>
            <person name="Chaparro C."/>
            <person name="Chia J.-M."/>
            <person name="Deragon J.-M."/>
            <person name="Estill J.C."/>
            <person name="Fu Y."/>
            <person name="Jeddeloh J.A."/>
            <person name="Han Y."/>
            <person name="Lee H."/>
            <person name="Li P."/>
            <person name="Lisch D.R."/>
            <person name="Liu S."/>
            <person name="Liu Z."/>
            <person name="Nagel D.H."/>
            <person name="McCann M.C."/>
            <person name="SanMiguel P."/>
            <person name="Myers A.M."/>
            <person name="Nettleton D."/>
            <person name="Nguyen J."/>
            <person name="Penning B.W."/>
            <person name="Ponnala L."/>
            <person name="Schneider K.L."/>
            <person name="Schwartz D.C."/>
            <person name="Sharma A."/>
            <person name="Soderlund C."/>
            <person name="Springer N.M."/>
            <person name="Sun Q."/>
            <person name="Wang H."/>
            <person name="Waterman M."/>
            <person name="Westerman R."/>
            <person name="Wolfgruber T.K."/>
            <person name="Yang L."/>
            <person name="Yu Y."/>
            <person name="Zhang L."/>
            <person name="Zhou S."/>
            <person name="Zhu Q."/>
            <person name="Bennetzen J.L."/>
            <person name="Dawe R.K."/>
            <person name="Jiang J."/>
            <person name="Jiang N."/>
            <person name="Presting G.G."/>
            <person name="Wessler S.R."/>
            <person name="Aluru S."/>
            <person name="Martienssen R.A."/>
            <person name="Clifton S.W."/>
            <person name="McCombie W.R."/>
            <person name="Wing R.A."/>
            <person name="Wilson R.K."/>
        </authorList>
    </citation>
    <scope>NUCLEOTIDE SEQUENCE [LARGE SCALE GENOMIC DNA]</scope>
    <source>
        <strain evidence="3">cv. B73</strain>
    </source>
</reference>
<dbReference type="Gramene" id="Zm00001eb355380_T001">
    <property type="protein sequence ID" value="Zm00001eb355380_P001"/>
    <property type="gene ID" value="Zm00001eb355380"/>
</dbReference>
<dbReference type="EnsemblPlants" id="Zm00001eb355380_T001">
    <property type="protein sequence ID" value="Zm00001eb355380_P001"/>
    <property type="gene ID" value="Zm00001eb355380"/>
</dbReference>
<feature type="region of interest" description="Disordered" evidence="1">
    <location>
        <begin position="225"/>
        <end position="259"/>
    </location>
</feature>
<organism evidence="2 3">
    <name type="scientific">Zea mays</name>
    <name type="common">Maize</name>
    <dbReference type="NCBI Taxonomy" id="4577"/>
    <lineage>
        <taxon>Eukaryota</taxon>
        <taxon>Viridiplantae</taxon>
        <taxon>Streptophyta</taxon>
        <taxon>Embryophyta</taxon>
        <taxon>Tracheophyta</taxon>
        <taxon>Spermatophyta</taxon>
        <taxon>Magnoliopsida</taxon>
        <taxon>Liliopsida</taxon>
        <taxon>Poales</taxon>
        <taxon>Poaceae</taxon>
        <taxon>PACMAD clade</taxon>
        <taxon>Panicoideae</taxon>
        <taxon>Andropogonodae</taxon>
        <taxon>Andropogoneae</taxon>
        <taxon>Tripsacinae</taxon>
        <taxon>Zea</taxon>
    </lineage>
</organism>
<dbReference type="AlphaFoldDB" id="A0A804QRI3"/>
<dbReference type="Proteomes" id="UP000007305">
    <property type="component" value="Chromosome 8"/>
</dbReference>
<feature type="compositionally biased region" description="Basic and acidic residues" evidence="1">
    <location>
        <begin position="1"/>
        <end position="26"/>
    </location>
</feature>
<proteinExistence type="predicted"/>
<feature type="compositionally biased region" description="Basic residues" evidence="1">
    <location>
        <begin position="413"/>
        <end position="426"/>
    </location>
</feature>
<reference evidence="2" key="3">
    <citation type="submission" date="2021-05" db="UniProtKB">
        <authorList>
            <consortium name="EnsemblPlants"/>
        </authorList>
    </citation>
    <scope>IDENTIFICATION</scope>
    <source>
        <strain evidence="2">cv. B73</strain>
    </source>
</reference>
<dbReference type="AntiFam" id="ANF00095">
    <property type="entry name" value="Shadow ORF (opposite ABC transporters)"/>
</dbReference>
<feature type="region of interest" description="Disordered" evidence="1">
    <location>
        <begin position="114"/>
        <end position="147"/>
    </location>
</feature>
<feature type="region of interest" description="Disordered" evidence="1">
    <location>
        <begin position="1"/>
        <end position="31"/>
    </location>
</feature>
<dbReference type="InParanoid" id="A0A804QRI3"/>
<sequence length="475" mass="50087">EPHRPERGDRERQRQEHQRRERDHGVGQHVGDAAVGVVRGLAEVDVALLHEHRQRVGAHVEHGGHGHGEEAQALLHALGRVVEAPEDGGQDEAGDHDGAEAHDEELRHAARVGEGALDEHPHLGPRRVGERWHRRRGDRAPGHQLPAGHALGDGELQRHELAAAIVVVVVVVVKGGSGTAAVLPLDVEVGERGGAVGAALVLADGVERELGRVLVVRDGRAEVGEEGLEPRGRAGVHGAPPREQEQPVEDGEDARAGLVDGHDDDAAAARDAAEHLHDHEGAGGVEARGGLVEEQQDGVVDDVGADGHAAALAARHPAVGLVADDGVGGAGEAELVDERVDARALAVRGQRAGQAELGGEQQRLAHRQHRVQQVVLHHVRGDGAQPPALQRLPVQRGPAAAEAVPRDAPRQRVQQRRLARPARAHHREQLPLPGLPGDAVQQRLGVPGGAGGGRGRRRRVQGRQAVAGPARRQAA</sequence>